<evidence type="ECO:0008006" key="3">
    <source>
        <dbReference type="Google" id="ProtNLM"/>
    </source>
</evidence>
<dbReference type="Proteomes" id="UP000608154">
    <property type="component" value="Unassembled WGS sequence"/>
</dbReference>
<dbReference type="SUPFAM" id="SSF54427">
    <property type="entry name" value="NTF2-like"/>
    <property type="match status" value="1"/>
</dbReference>
<evidence type="ECO:0000313" key="2">
    <source>
        <dbReference type="Proteomes" id="UP000608154"/>
    </source>
</evidence>
<proteinExistence type="predicted"/>
<dbReference type="Gene3D" id="3.10.450.50">
    <property type="match status" value="1"/>
</dbReference>
<accession>A0A916TVP7</accession>
<keyword evidence="2" id="KW-1185">Reference proteome</keyword>
<reference evidence="1" key="1">
    <citation type="journal article" date="2014" name="Int. J. Syst. Evol. Microbiol.">
        <title>Complete genome sequence of Corynebacterium casei LMG S-19264T (=DSM 44701T), isolated from a smear-ripened cheese.</title>
        <authorList>
            <consortium name="US DOE Joint Genome Institute (JGI-PGF)"/>
            <person name="Walter F."/>
            <person name="Albersmeier A."/>
            <person name="Kalinowski J."/>
            <person name="Ruckert C."/>
        </authorList>
    </citation>
    <scope>NUCLEOTIDE SEQUENCE</scope>
    <source>
        <strain evidence="1">CGMCC 1.15095</strain>
    </source>
</reference>
<dbReference type="EMBL" id="BMHK01000058">
    <property type="protein sequence ID" value="GGC16073.1"/>
    <property type="molecule type" value="Genomic_DNA"/>
</dbReference>
<evidence type="ECO:0000313" key="1">
    <source>
        <dbReference type="EMBL" id="GGC16073.1"/>
    </source>
</evidence>
<reference evidence="1" key="2">
    <citation type="submission" date="2020-09" db="EMBL/GenBank/DDBJ databases">
        <authorList>
            <person name="Sun Q."/>
            <person name="Zhou Y."/>
        </authorList>
    </citation>
    <scope>NUCLEOTIDE SEQUENCE</scope>
    <source>
        <strain evidence="1">CGMCC 1.15095</strain>
    </source>
</reference>
<dbReference type="AlphaFoldDB" id="A0A916TVP7"/>
<dbReference type="InterPro" id="IPR032710">
    <property type="entry name" value="NTF2-like_dom_sf"/>
</dbReference>
<protein>
    <recommendedName>
        <fullName evidence="3">SnoaL-like domain-containing protein</fullName>
    </recommendedName>
</protein>
<name>A0A916TVP7_9SPHN</name>
<organism evidence="1 2">
    <name type="scientific">Novosphingobium endophyticum</name>
    <dbReference type="NCBI Taxonomy" id="1955250"/>
    <lineage>
        <taxon>Bacteria</taxon>
        <taxon>Pseudomonadati</taxon>
        <taxon>Pseudomonadota</taxon>
        <taxon>Alphaproteobacteria</taxon>
        <taxon>Sphingomonadales</taxon>
        <taxon>Sphingomonadaceae</taxon>
        <taxon>Novosphingobium</taxon>
    </lineage>
</organism>
<gene>
    <name evidence="1" type="ORF">GCM10011494_38750</name>
</gene>
<comment type="caution">
    <text evidence="1">The sequence shown here is derived from an EMBL/GenBank/DDBJ whole genome shotgun (WGS) entry which is preliminary data.</text>
</comment>
<sequence length="147" mass="16730">MPTTVEIATSFLLNIGRGGIDRRHYADGLTAWSPLMGTITLEQYLPKLKAVSEVWRRPLEVTIDSVTAQDDRVVLQARSNGRLYDDQEYANSYLFLVEFDEHLRILHVREYFVPIRFAAFCSPLSSTGWNVPTTSLSAEVRARHADE</sequence>
<dbReference type="RefSeq" id="WP_188773207.1">
    <property type="nucleotide sequence ID" value="NZ_BMHK01000058.1"/>
</dbReference>